<dbReference type="EMBL" id="LNIX01000048">
    <property type="protein sequence ID" value="OXA38163.1"/>
    <property type="molecule type" value="Genomic_DNA"/>
</dbReference>
<feature type="region of interest" description="Disordered" evidence="3">
    <location>
        <begin position="278"/>
        <end position="298"/>
    </location>
</feature>
<dbReference type="GO" id="GO:0005634">
    <property type="term" value="C:nucleus"/>
    <property type="evidence" value="ECO:0007669"/>
    <property type="project" value="TreeGrafter"/>
</dbReference>
<evidence type="ECO:0000313" key="4">
    <source>
        <dbReference type="EMBL" id="OXA38163.1"/>
    </source>
</evidence>
<sequence length="644" mass="72505">MAEKGVESEMMDEDPMDLGVPEDEKTEVVGGIGGIGVGLPIGIIGRSKEDVEDGECSSLSDSNESGMEIDTGILGDVESSPISRTTKKSKFVRSLSKFATESQSDSRDRDGFPDLVKSTRPERGPRQYPNPFTLQSSEEGRKRAERAKRFHDSPYKFEQPGITAGADVVADAVSDEELLSLYKKCGLFAEDWGEPSFEKVGTHYRLDSILIRGINRMSTEEIFSYLFEIGLVPQAMEWVNDACCIAVYKNNQEAAASLLKVTKPISVDHEVVDKKKNLDIEDKPIPEEGEEEQPNATNLGDKLLNYDSASVIPHEKISVPMPLGHVWRYAKPCQKASGILMRFATNQDRKQERAEHFSEYYKKHGNPNNPNYRLNNEEGYRKKRPFKRARYNPSPEVSSSEEDLREVQKFSVWTKLSADWHAEEDGGGESSRPDSNLNVRANTPMPRGVDLPLTAFPRISQMRRFHLDQGPAYSRPPAPIMRRRSIFDKLDKPRKRGWQPDIGNLGGHEKQFFTAGHDSDEEWTSRLKGPTMRMHADVEESRQKLQATRKKIQQQSQSSSISSRLGDRVERVKLDADDDEVAATIASRPSVKDRLGTRQPFYRTLSNRLSSIDRLNSPPDYDEGEGEGEAEVEAAYLQSLLEDK</sequence>
<accession>A0A226CYX6</accession>
<evidence type="ECO:0000256" key="1">
    <source>
        <dbReference type="ARBA" id="ARBA00006069"/>
    </source>
</evidence>
<proteinExistence type="inferred from homology"/>
<feature type="region of interest" description="Disordered" evidence="3">
    <location>
        <begin position="536"/>
        <end position="566"/>
    </location>
</feature>
<feature type="compositionally biased region" description="Acidic residues" evidence="3">
    <location>
        <begin position="620"/>
        <end position="630"/>
    </location>
</feature>
<dbReference type="Proteomes" id="UP000198287">
    <property type="component" value="Unassembled WGS sequence"/>
</dbReference>
<dbReference type="PANTHER" id="PTHR16291:SF0">
    <property type="entry name" value="NUCLEAR CAP-BINDING PROTEIN SUBUNIT 3"/>
    <property type="match status" value="1"/>
</dbReference>
<evidence type="ECO:0000313" key="5">
    <source>
        <dbReference type="Proteomes" id="UP000198287"/>
    </source>
</evidence>
<dbReference type="STRING" id="158441.A0A226CYX6"/>
<dbReference type="Pfam" id="PF10309">
    <property type="entry name" value="NCBP3"/>
    <property type="match status" value="1"/>
</dbReference>
<reference evidence="4 5" key="1">
    <citation type="submission" date="2015-12" db="EMBL/GenBank/DDBJ databases">
        <title>The genome of Folsomia candida.</title>
        <authorList>
            <person name="Faddeeva A."/>
            <person name="Derks M.F."/>
            <person name="Anvar Y."/>
            <person name="Smit S."/>
            <person name="Van Straalen N."/>
            <person name="Roelofs D."/>
        </authorList>
    </citation>
    <scope>NUCLEOTIDE SEQUENCE [LARGE SCALE GENOMIC DNA]</scope>
    <source>
        <strain evidence="4 5">VU population</strain>
        <tissue evidence="4">Whole body</tissue>
    </source>
</reference>
<feature type="region of interest" description="Disordered" evidence="3">
    <location>
        <begin position="359"/>
        <end position="403"/>
    </location>
</feature>
<dbReference type="OMA" id="IEWINDV"/>
<feature type="region of interest" description="Disordered" evidence="3">
    <location>
        <begin position="96"/>
        <end position="145"/>
    </location>
</feature>
<dbReference type="InterPro" id="IPR019416">
    <property type="entry name" value="NCBP3"/>
</dbReference>
<feature type="region of interest" description="Disordered" evidence="3">
    <location>
        <begin position="1"/>
        <end position="21"/>
    </location>
</feature>
<feature type="compositionally biased region" description="Basic residues" evidence="3">
    <location>
        <begin position="381"/>
        <end position="390"/>
    </location>
</feature>
<feature type="compositionally biased region" description="Low complexity" evidence="3">
    <location>
        <begin position="553"/>
        <end position="563"/>
    </location>
</feature>
<dbReference type="AlphaFoldDB" id="A0A226CYX6"/>
<evidence type="ECO:0000256" key="3">
    <source>
        <dbReference type="SAM" id="MobiDB-lite"/>
    </source>
</evidence>
<organism evidence="4 5">
    <name type="scientific">Folsomia candida</name>
    <name type="common">Springtail</name>
    <dbReference type="NCBI Taxonomy" id="158441"/>
    <lineage>
        <taxon>Eukaryota</taxon>
        <taxon>Metazoa</taxon>
        <taxon>Ecdysozoa</taxon>
        <taxon>Arthropoda</taxon>
        <taxon>Hexapoda</taxon>
        <taxon>Collembola</taxon>
        <taxon>Entomobryomorpha</taxon>
        <taxon>Isotomoidea</taxon>
        <taxon>Isotomidae</taxon>
        <taxon>Proisotominae</taxon>
        <taxon>Folsomia</taxon>
    </lineage>
</organism>
<evidence type="ECO:0000256" key="2">
    <source>
        <dbReference type="ARBA" id="ARBA00019876"/>
    </source>
</evidence>
<name>A0A226CYX6_FOLCA</name>
<feature type="compositionally biased region" description="Acidic residues" evidence="3">
    <location>
        <begin position="9"/>
        <end position="21"/>
    </location>
</feature>
<feature type="compositionally biased region" description="Basic and acidic residues" evidence="3">
    <location>
        <begin position="104"/>
        <end position="125"/>
    </location>
</feature>
<dbReference type="GO" id="GO:0003729">
    <property type="term" value="F:mRNA binding"/>
    <property type="evidence" value="ECO:0007669"/>
    <property type="project" value="InterPro"/>
</dbReference>
<feature type="region of interest" description="Disordered" evidence="3">
    <location>
        <begin position="421"/>
        <end position="450"/>
    </location>
</feature>
<comment type="caution">
    <text evidence="4">The sequence shown here is derived from an EMBL/GenBank/DDBJ whole genome shotgun (WGS) entry which is preliminary data.</text>
</comment>
<dbReference type="PANTHER" id="PTHR16291">
    <property type="entry name" value="NUCLEAR CAP-BINDING PROTEIN SUBUNIT 3"/>
    <property type="match status" value="1"/>
</dbReference>
<protein>
    <recommendedName>
        <fullName evidence="2">Nuclear cap-binding protein subunit 3</fullName>
    </recommendedName>
</protein>
<feature type="region of interest" description="Disordered" evidence="3">
    <location>
        <begin position="588"/>
        <end position="630"/>
    </location>
</feature>
<gene>
    <name evidence="4" type="ORF">Fcan01_27082</name>
</gene>
<keyword evidence="5" id="KW-1185">Reference proteome</keyword>
<comment type="similarity">
    <text evidence="1">Belongs to the NCBP3 family.</text>
</comment>
<feature type="compositionally biased region" description="Polar residues" evidence="3">
    <location>
        <begin position="604"/>
        <end position="614"/>
    </location>
</feature>
<feature type="region of interest" description="Disordered" evidence="3">
    <location>
        <begin position="49"/>
        <end position="81"/>
    </location>
</feature>
<dbReference type="GO" id="GO:0000340">
    <property type="term" value="F:RNA 7-methylguanosine cap binding"/>
    <property type="evidence" value="ECO:0007669"/>
    <property type="project" value="InterPro"/>
</dbReference>
<dbReference type="OrthoDB" id="422106at2759"/>